<dbReference type="InterPro" id="IPR001498">
    <property type="entry name" value="Impact_N"/>
</dbReference>
<gene>
    <name evidence="4" type="primary">YIH1</name>
    <name evidence="4" type="ORF">C6P46_001426</name>
</gene>
<dbReference type="EMBL" id="PUHQ01000014">
    <property type="protein sequence ID" value="KAG0664381.1"/>
    <property type="molecule type" value="Genomic_DNA"/>
</dbReference>
<dbReference type="SUPFAM" id="SSF54211">
    <property type="entry name" value="Ribosomal protein S5 domain 2-like"/>
    <property type="match status" value="1"/>
</dbReference>
<dbReference type="InterPro" id="IPR020568">
    <property type="entry name" value="Ribosomal_Su5_D2-typ_SF"/>
</dbReference>
<dbReference type="Proteomes" id="UP000777482">
    <property type="component" value="Unassembled WGS sequence"/>
</dbReference>
<dbReference type="PANTHER" id="PTHR16301:SF24">
    <property type="entry name" value="RWD DOMAIN-CONTAINING PROTEIN"/>
    <property type="match status" value="1"/>
</dbReference>
<dbReference type="Gene3D" id="3.30.230.30">
    <property type="entry name" value="Impact, N-terminal domain"/>
    <property type="match status" value="1"/>
</dbReference>
<evidence type="ECO:0000256" key="2">
    <source>
        <dbReference type="SAM" id="MobiDB-lite"/>
    </source>
</evidence>
<dbReference type="InterPro" id="IPR016135">
    <property type="entry name" value="UBQ-conjugating_enzyme/RWD"/>
</dbReference>
<protein>
    <submittedName>
        <fullName evidence="4">EIF2 kinase Gcn2p negative regulator</fullName>
    </submittedName>
</protein>
<evidence type="ECO:0000313" key="5">
    <source>
        <dbReference type="Proteomes" id="UP000777482"/>
    </source>
</evidence>
<dbReference type="GO" id="GO:0140469">
    <property type="term" value="P:GCN2-mediated signaling"/>
    <property type="evidence" value="ECO:0007669"/>
    <property type="project" value="TreeGrafter"/>
</dbReference>
<dbReference type="GO" id="GO:0016301">
    <property type="term" value="F:kinase activity"/>
    <property type="evidence" value="ECO:0007669"/>
    <property type="project" value="UniProtKB-KW"/>
</dbReference>
<evidence type="ECO:0000259" key="3">
    <source>
        <dbReference type="Pfam" id="PF01205"/>
    </source>
</evidence>
<dbReference type="GO" id="GO:0006446">
    <property type="term" value="P:regulation of translational initiation"/>
    <property type="evidence" value="ECO:0007669"/>
    <property type="project" value="TreeGrafter"/>
</dbReference>
<dbReference type="Pfam" id="PF01205">
    <property type="entry name" value="Impact_N"/>
    <property type="match status" value="1"/>
</dbReference>
<evidence type="ECO:0000313" key="4">
    <source>
        <dbReference type="EMBL" id="KAG0664381.1"/>
    </source>
</evidence>
<dbReference type="OrthoDB" id="69641at2759"/>
<dbReference type="SUPFAM" id="SSF54495">
    <property type="entry name" value="UBC-like"/>
    <property type="match status" value="1"/>
</dbReference>
<keyword evidence="4" id="KW-0418">Kinase</keyword>
<accession>A0A9P6W4I4</accession>
<evidence type="ECO:0000256" key="1">
    <source>
        <dbReference type="ARBA" id="ARBA00007665"/>
    </source>
</evidence>
<dbReference type="InterPro" id="IPR023582">
    <property type="entry name" value="Impact"/>
</dbReference>
<feature type="region of interest" description="Disordered" evidence="2">
    <location>
        <begin position="374"/>
        <end position="396"/>
    </location>
</feature>
<keyword evidence="5" id="KW-1185">Reference proteome</keyword>
<feature type="region of interest" description="Disordered" evidence="2">
    <location>
        <begin position="66"/>
        <end position="85"/>
    </location>
</feature>
<name>A0A9P6W4I4_RHOMI</name>
<dbReference type="InterPro" id="IPR036956">
    <property type="entry name" value="Impact_N_sf"/>
</dbReference>
<proteinExistence type="inferred from homology"/>
<dbReference type="CDD" id="cd11605">
    <property type="entry name" value="RWD_DRWD_ELF-like"/>
    <property type="match status" value="1"/>
</dbReference>
<keyword evidence="4" id="KW-0808">Transferase</keyword>
<feature type="domain" description="Impact N-terminal" evidence="3">
    <location>
        <begin position="265"/>
        <end position="371"/>
    </location>
</feature>
<dbReference type="PANTHER" id="PTHR16301">
    <property type="entry name" value="IMPACT-RELATED"/>
    <property type="match status" value="1"/>
</dbReference>
<reference evidence="4 5" key="1">
    <citation type="submission" date="2020-11" db="EMBL/GenBank/DDBJ databases">
        <title>Kefir isolates.</title>
        <authorList>
            <person name="Marcisauskas S."/>
            <person name="Kim Y."/>
            <person name="Blasche S."/>
        </authorList>
    </citation>
    <scope>NUCLEOTIDE SEQUENCE [LARGE SCALE GENOMIC DNA]</scope>
    <source>
        <strain evidence="4 5">KR</strain>
    </source>
</reference>
<dbReference type="Gene3D" id="3.10.110.10">
    <property type="entry name" value="Ubiquitin Conjugating Enzyme"/>
    <property type="match status" value="1"/>
</dbReference>
<sequence>MADALGDSLGDLDLRDSDASLGLALILSALEASADSNAHEIADELQSLAAIYDSPDREQPALAAYTKPSRPRVPSPPAEWTPSSSNPLRLVVSTTLASPRDDVPLHVLVSLPKGYPAEDPPLLQLQDRYLSSFAVSDALFGAVLRTFMHDPEGISDGTTTPPGVEWTGGVCLFEGIEYVREVCGQWVADREKELAQAERARTDAAAADANEKRDLQREAAAAAAPRRGGGEGSAPVANKTQNGHAPKPAAVPCPTIVSSEPIIDRQSVFVGHTAKVESLEEVEAVMDSLLSNSKIARATHNISAYQFTTASGTRHADNDDDGETAAGSRLAHLLTLLDVPNVMVVVTRWYGGVHLGPDRFKLINQAARDALTDAGFLPSADEGKDKKNSKSSSKKK</sequence>
<feature type="region of interest" description="Disordered" evidence="2">
    <location>
        <begin position="203"/>
        <end position="252"/>
    </location>
</feature>
<organism evidence="4 5">
    <name type="scientific">Rhodotorula mucilaginosa</name>
    <name type="common">Yeast</name>
    <name type="synonym">Rhodotorula rubra</name>
    <dbReference type="NCBI Taxonomy" id="5537"/>
    <lineage>
        <taxon>Eukaryota</taxon>
        <taxon>Fungi</taxon>
        <taxon>Dikarya</taxon>
        <taxon>Basidiomycota</taxon>
        <taxon>Pucciniomycotina</taxon>
        <taxon>Microbotryomycetes</taxon>
        <taxon>Sporidiobolales</taxon>
        <taxon>Sporidiobolaceae</taxon>
        <taxon>Rhodotorula</taxon>
    </lineage>
</organism>
<comment type="caution">
    <text evidence="4">The sequence shown here is derived from an EMBL/GenBank/DDBJ whole genome shotgun (WGS) entry which is preliminary data.</text>
</comment>
<comment type="similarity">
    <text evidence="1">Belongs to the IMPACT family.</text>
</comment>
<dbReference type="AlphaFoldDB" id="A0A9P6W4I4"/>
<dbReference type="GO" id="GO:0005737">
    <property type="term" value="C:cytoplasm"/>
    <property type="evidence" value="ECO:0007669"/>
    <property type="project" value="TreeGrafter"/>
</dbReference>